<evidence type="ECO:0000256" key="6">
    <source>
        <dbReference type="ARBA" id="ARBA00022729"/>
    </source>
</evidence>
<dbReference type="PANTHER" id="PTHR46513:SF41">
    <property type="entry name" value="LOW-DENSITY LIPOPROTEIN RECEPTOR-RELATED PROTEIN"/>
    <property type="match status" value="1"/>
</dbReference>
<dbReference type="InterPro" id="IPR018499">
    <property type="entry name" value="Tetraspanin/Peripherin"/>
</dbReference>
<feature type="repeat" description="LDL-receptor class B" evidence="14">
    <location>
        <begin position="1292"/>
        <end position="1335"/>
    </location>
</feature>
<dbReference type="FunFam" id="2.120.10.30:FF:000001">
    <property type="entry name" value="Low-density lipoprotein receptor-related protein 6"/>
    <property type="match status" value="1"/>
</dbReference>
<keyword evidence="9 16" id="KW-0472">Membrane</keyword>
<evidence type="ECO:0000256" key="2">
    <source>
        <dbReference type="ARBA" id="ARBA00004167"/>
    </source>
</evidence>
<feature type="transmembrane region" description="Helical" evidence="16">
    <location>
        <begin position="1572"/>
        <end position="1595"/>
    </location>
</feature>
<dbReference type="InterPro" id="IPR011042">
    <property type="entry name" value="6-blade_b-propeller_TolB-like"/>
</dbReference>
<evidence type="ECO:0000256" key="5">
    <source>
        <dbReference type="ARBA" id="ARBA00022692"/>
    </source>
</evidence>
<dbReference type="Pfam" id="PF00058">
    <property type="entry name" value="Ldl_recept_b"/>
    <property type="match status" value="11"/>
</dbReference>
<evidence type="ECO:0000256" key="1">
    <source>
        <dbReference type="ARBA" id="ARBA00004141"/>
    </source>
</evidence>
<keyword evidence="3" id="KW-0245">EGF-like domain</keyword>
<keyword evidence="12" id="KW-0325">Glycoprotein</keyword>
<sequence>MVNETIEIKEVRKTRTMGDGCCTGFARFILVVFNIIFVLSGGGILGAGIWLKVDPDSVNIQKLISVDSHDTAISSTAYVLIGFGGVVFLVGFLGCLGGIKQWKWALGMYIFFLVIIFLGEFSGGIMAAVYKSKVTDELGTTLKKSIAEYKNSSIIEDAWDAVQKTIHCCGVTSYKDYKDYAHFNETVSVPESCCRGNYVDCYTEASNNATKSYKSLNTEGCLNSLQDQLKSNLSIIIGVAIGIAMIQLLGILLACKSCRSSDVDNMREKIKGKMDMRERKDERGRNLSVLIHALDNSRDAKPYLLLANRLDVQLIDAAYSANSTIVQNGLEDAAALDFCYKDKSVFWTDVSLAKIKRTWIERPKNAEDIIVSGLVSPDGLACDWIAEKLYWADSETNRLEVSNLNGSFRSVLFWEELDQPRAIALDPLTGWMFWTDWGEVPKIERAGMDGDRKTRSIIIDKNIHWPNGLTIDYADNKIYWADAKVKYIASCDYDGKNHREVVAGEKILSHPFALTLSDRTLFWTDWQERSIFSCDKITGSNIRPIMENIYSPMDIHVFSASRQPSRPDRHPCTINNGGCSHLCLISPKKPFFACACPTGVKLLNKTTCAKGVEQLLLLARRRDIRKISLDMPDHTDVVLPLNEIKHAIAIDYDPVEDQVYWTDDEVRAIKRAYLDGTGEEVVIRTGVYHPDGIAVDWIARNLYWTDTGTDRIEVARLNGTSRRVLISDDLDEPRAIALDPAAGQMYWSDWGKVPKIEVANLDGSSRQVLINSSLGWPNGLAIDIHATPKKLYWGDAKHDKIEVSDVDGTNRIVLVDEKQNIPHLFGFSLLGDNIYWTDWQRRSIERVNKHNGTDRKVIVDQLPDLMGLKAVSVFNYSGTNPCAHYNGGCSHLCLYTADQGVRISRAFLNGSALEPIVQYGLTYPEGIAVDWVAKNIYWIDTGMKRRIEVARLDGSSRRVIIWKDLESPRALAVNPPDGYIYWTDWSTQKLERAALDGTMRETIRREIGQVHGLTIDYGEKRLYWTSLDQKVIASSDLNGQDMVRVITDQVPQPMGLTLYHDFIFWADWQRQTIERANKSSGTNRTTIQSSIDNVRDILVFHSSRQSGINSCKDNNGECSHLCLAHPVNHSSGTTHHCACPTHFRLNVDNKTCSAPKTFLLFSQKNTISRLVINNDDFDPDTPEVVLPIPQLKNIKALSYDPVEHFLYWIEGKNMVIKKAAANGTLVSTVVTNQNGEHRPFDIAVDPYSRVLYWTCAKKNTINITGLNGTPVGVIVEGDHYVPRYIVLNPLGGHMYWTDMGSHPSIIRASMDGTARIKLFDSELDRPGPLAIDIEGNKLYWADSRLNRIECSDLSGGNRKNLVDQDVSNPRGMAIFGNFLYWIDKQQHVISRVEKTTGKNRSFIQGRLESLSDLLVARDLVSEDLNHPCAKNKGECSHICVPDNAGKARCSCPLDLMLKLDDKTCADPPTCSPEQFTCESGELHCIPTVWRCDGTNECADGSDEKGCPICHTHDEFKCDIDHCISIKHVCDGEAQCLDHTDESNCDPHSETTTNCKDDHCPATEAKSSPSKVVATWTIVIVVGLLAIVLVFVFVFACRRRTPRIIYEDRSDMSQLKPLNSLPTGETTLNTLSSHGGKSHETGLSSVSMPMYDRNHVTGASSSSSTVTQYPKETLNPPPSPVTDRSVYAGAYSGYSSNSPSTVRSYRPYKLRIHNIPPPPTTPCSTDVCEESEPYCTKKYYHQSISELYSYDPYPPLPTPYFSDDMSGPPSPPSTERSFFNPYPPPPSPVAESSDC</sequence>
<dbReference type="InParanoid" id="K1PP80"/>
<dbReference type="PRINTS" id="PR00259">
    <property type="entry name" value="TMFOUR"/>
</dbReference>
<feature type="compositionally biased region" description="Polar residues" evidence="15">
    <location>
        <begin position="1614"/>
        <end position="1646"/>
    </location>
</feature>
<dbReference type="CDD" id="cd03127">
    <property type="entry name" value="tetraspanin_LEL"/>
    <property type="match status" value="1"/>
</dbReference>
<keyword evidence="6" id="KW-0732">Signal</keyword>
<feature type="repeat" description="LDL-receptor class B" evidence="14">
    <location>
        <begin position="743"/>
        <end position="786"/>
    </location>
</feature>
<evidence type="ECO:0000256" key="14">
    <source>
        <dbReference type="PROSITE-ProRule" id="PRU00461"/>
    </source>
</evidence>
<feature type="repeat" description="LDL-receptor class B" evidence="14">
    <location>
        <begin position="1020"/>
        <end position="1062"/>
    </location>
</feature>
<dbReference type="PANTHER" id="PTHR46513">
    <property type="entry name" value="VITELLOGENIN RECEPTOR-LIKE PROTEIN-RELATED-RELATED"/>
    <property type="match status" value="1"/>
</dbReference>
<evidence type="ECO:0000256" key="11">
    <source>
        <dbReference type="ARBA" id="ARBA00023170"/>
    </source>
</evidence>
<feature type="disulfide bond" evidence="13">
    <location>
        <begin position="1517"/>
        <end position="1535"/>
    </location>
</feature>
<feature type="domain" description="EGF-like" evidence="17">
    <location>
        <begin position="571"/>
        <end position="609"/>
    </location>
</feature>
<reference evidence="18" key="1">
    <citation type="journal article" date="2012" name="Nature">
        <title>The oyster genome reveals stress adaptation and complexity of shell formation.</title>
        <authorList>
            <person name="Zhang G."/>
            <person name="Fang X."/>
            <person name="Guo X."/>
            <person name="Li L."/>
            <person name="Luo R."/>
            <person name="Xu F."/>
            <person name="Yang P."/>
            <person name="Zhang L."/>
            <person name="Wang X."/>
            <person name="Qi H."/>
            <person name="Xiong Z."/>
            <person name="Que H."/>
            <person name="Xie Y."/>
            <person name="Holland P.W."/>
            <person name="Paps J."/>
            <person name="Zhu Y."/>
            <person name="Wu F."/>
            <person name="Chen Y."/>
            <person name="Wang J."/>
            <person name="Peng C."/>
            <person name="Meng J."/>
            <person name="Yang L."/>
            <person name="Liu J."/>
            <person name="Wen B."/>
            <person name="Zhang N."/>
            <person name="Huang Z."/>
            <person name="Zhu Q."/>
            <person name="Feng Y."/>
            <person name="Mount A."/>
            <person name="Hedgecock D."/>
            <person name="Xu Z."/>
            <person name="Liu Y."/>
            <person name="Domazet-Loso T."/>
            <person name="Du Y."/>
            <person name="Sun X."/>
            <person name="Zhang S."/>
            <person name="Liu B."/>
            <person name="Cheng P."/>
            <person name="Jiang X."/>
            <person name="Li J."/>
            <person name="Fan D."/>
            <person name="Wang W."/>
            <person name="Fu W."/>
            <person name="Wang T."/>
            <person name="Wang B."/>
            <person name="Zhang J."/>
            <person name="Peng Z."/>
            <person name="Li Y."/>
            <person name="Li N."/>
            <person name="Wang J."/>
            <person name="Chen M."/>
            <person name="He Y."/>
            <person name="Tan F."/>
            <person name="Song X."/>
            <person name="Zheng Q."/>
            <person name="Huang R."/>
            <person name="Yang H."/>
            <person name="Du X."/>
            <person name="Chen L."/>
            <person name="Yang M."/>
            <person name="Gaffney P.M."/>
            <person name="Wang S."/>
            <person name="Luo L."/>
            <person name="She Z."/>
            <person name="Ming Y."/>
            <person name="Huang W."/>
            <person name="Zhang S."/>
            <person name="Huang B."/>
            <person name="Zhang Y."/>
            <person name="Qu T."/>
            <person name="Ni P."/>
            <person name="Miao G."/>
            <person name="Wang J."/>
            <person name="Wang Q."/>
            <person name="Steinberg C.E."/>
            <person name="Wang H."/>
            <person name="Li N."/>
            <person name="Qian L."/>
            <person name="Zhang G."/>
            <person name="Li Y."/>
            <person name="Yang H."/>
            <person name="Liu X."/>
            <person name="Wang J."/>
            <person name="Yin Y."/>
            <person name="Wang J."/>
        </authorList>
    </citation>
    <scope>NUCLEOTIDE SEQUENCE [LARGE SCALE GENOMIC DNA]</scope>
    <source>
        <strain evidence="18">05x7-T-G4-1.051#20</strain>
    </source>
</reference>
<dbReference type="Gene3D" id="2.120.10.30">
    <property type="entry name" value="TolB, C-terminal domain"/>
    <property type="match status" value="4"/>
</dbReference>
<dbReference type="PROSITE" id="PS01209">
    <property type="entry name" value="LDLRA_1"/>
    <property type="match status" value="1"/>
</dbReference>
<evidence type="ECO:0000313" key="18">
    <source>
        <dbReference type="EMBL" id="EKC20639.1"/>
    </source>
</evidence>
<evidence type="ECO:0000256" key="8">
    <source>
        <dbReference type="ARBA" id="ARBA00022989"/>
    </source>
</evidence>
<keyword evidence="5 16" id="KW-0812">Transmembrane</keyword>
<dbReference type="GO" id="GO:0016020">
    <property type="term" value="C:membrane"/>
    <property type="evidence" value="ECO:0007669"/>
    <property type="project" value="UniProtKB-SubCell"/>
</dbReference>
<feature type="repeat" description="LDL-receptor class B" evidence="14">
    <location>
        <begin position="430"/>
        <end position="475"/>
    </location>
</feature>
<protein>
    <submittedName>
        <fullName evidence="18">Low-density lipoprotein receptor-related protein 5</fullName>
    </submittedName>
</protein>
<dbReference type="InterPro" id="IPR036055">
    <property type="entry name" value="LDL_receptor-like_sf"/>
</dbReference>
<dbReference type="SMART" id="SM00192">
    <property type="entry name" value="LDLa"/>
    <property type="match status" value="2"/>
</dbReference>
<organism evidence="18">
    <name type="scientific">Magallana gigas</name>
    <name type="common">Pacific oyster</name>
    <name type="synonym">Crassostrea gigas</name>
    <dbReference type="NCBI Taxonomy" id="29159"/>
    <lineage>
        <taxon>Eukaryota</taxon>
        <taxon>Metazoa</taxon>
        <taxon>Spiralia</taxon>
        <taxon>Lophotrochozoa</taxon>
        <taxon>Mollusca</taxon>
        <taxon>Bivalvia</taxon>
        <taxon>Autobranchia</taxon>
        <taxon>Pteriomorphia</taxon>
        <taxon>Ostreida</taxon>
        <taxon>Ostreoidea</taxon>
        <taxon>Ostreidae</taxon>
        <taxon>Magallana</taxon>
    </lineage>
</organism>
<dbReference type="Gene3D" id="2.10.25.10">
    <property type="entry name" value="Laminin"/>
    <property type="match status" value="1"/>
</dbReference>
<dbReference type="SUPFAM" id="SSF63825">
    <property type="entry name" value="YWTD domain"/>
    <property type="match status" value="4"/>
</dbReference>
<evidence type="ECO:0000256" key="3">
    <source>
        <dbReference type="ARBA" id="ARBA00022536"/>
    </source>
</evidence>
<evidence type="ECO:0000256" key="4">
    <source>
        <dbReference type="ARBA" id="ARBA00022583"/>
    </source>
</evidence>
<dbReference type="HOGENOM" id="CLU_002489_0_0_1"/>
<evidence type="ECO:0000259" key="17">
    <source>
        <dbReference type="SMART" id="SM00181"/>
    </source>
</evidence>
<keyword evidence="11 18" id="KW-0675">Receptor</keyword>
<evidence type="ECO:0000256" key="9">
    <source>
        <dbReference type="ARBA" id="ARBA00023136"/>
    </source>
</evidence>
<feature type="transmembrane region" description="Helical" evidence="16">
    <location>
        <begin position="106"/>
        <end position="130"/>
    </location>
</feature>
<feature type="domain" description="EGF-like" evidence="17">
    <location>
        <begin position="1110"/>
        <end position="1153"/>
    </location>
</feature>
<dbReference type="SUPFAM" id="SSF48652">
    <property type="entry name" value="Tetraspanin"/>
    <property type="match status" value="1"/>
</dbReference>
<feature type="repeat" description="LDL-receptor class B" evidence="14">
    <location>
        <begin position="789"/>
        <end position="831"/>
    </location>
</feature>
<name>K1PP80_MAGGI</name>
<feature type="repeat" description="LDL-receptor class B" evidence="14">
    <location>
        <begin position="934"/>
        <end position="977"/>
    </location>
</feature>
<feature type="repeat" description="LDL-receptor class B" evidence="14">
    <location>
        <begin position="978"/>
        <end position="1019"/>
    </location>
</feature>
<dbReference type="GO" id="GO:0006897">
    <property type="term" value="P:endocytosis"/>
    <property type="evidence" value="ECO:0007669"/>
    <property type="project" value="UniProtKB-KW"/>
</dbReference>
<dbReference type="SUPFAM" id="SSF57424">
    <property type="entry name" value="LDL receptor-like module"/>
    <property type="match status" value="2"/>
</dbReference>
<feature type="disulfide bond" evidence="13">
    <location>
        <begin position="1529"/>
        <end position="1544"/>
    </location>
</feature>
<evidence type="ECO:0000256" key="10">
    <source>
        <dbReference type="ARBA" id="ARBA00023157"/>
    </source>
</evidence>
<keyword evidence="4" id="KW-0254">Endocytosis</keyword>
<keyword evidence="8 16" id="KW-1133">Transmembrane helix</keyword>
<evidence type="ECO:0000256" key="16">
    <source>
        <dbReference type="SAM" id="Phobius"/>
    </source>
</evidence>
<dbReference type="CDD" id="cd00112">
    <property type="entry name" value="LDLa"/>
    <property type="match status" value="2"/>
</dbReference>
<feature type="repeat" description="LDL-receptor class B" evidence="14">
    <location>
        <begin position="657"/>
        <end position="699"/>
    </location>
</feature>
<dbReference type="InterPro" id="IPR002172">
    <property type="entry name" value="LDrepeatLR_classA_rpt"/>
</dbReference>
<feature type="region of interest" description="Disordered" evidence="15">
    <location>
        <begin position="1614"/>
        <end position="1685"/>
    </location>
</feature>
<dbReference type="PROSITE" id="PS50068">
    <property type="entry name" value="LDLRA_2"/>
    <property type="match status" value="2"/>
</dbReference>
<dbReference type="FunCoup" id="K1PP80">
    <property type="interactions" value="491"/>
</dbReference>
<feature type="repeat" description="LDL-receptor class B" evidence="14">
    <location>
        <begin position="476"/>
        <end position="520"/>
    </location>
</feature>
<feature type="repeat" description="LDL-receptor class B" evidence="14">
    <location>
        <begin position="387"/>
        <end position="429"/>
    </location>
</feature>
<dbReference type="InterPro" id="IPR023415">
    <property type="entry name" value="LDLR_class-A_CS"/>
</dbReference>
<dbReference type="PROSITE" id="PS51120">
    <property type="entry name" value="LDLRB"/>
    <property type="match status" value="12"/>
</dbReference>
<comment type="subcellular location">
    <subcellularLocation>
        <location evidence="1">Membrane</location>
        <topology evidence="1">Multi-pass membrane protein</topology>
    </subcellularLocation>
    <subcellularLocation>
        <location evidence="2">Membrane</location>
        <topology evidence="2">Single-pass membrane protein</topology>
    </subcellularLocation>
</comment>
<feature type="repeat" description="LDL-receptor class B" evidence="14">
    <location>
        <begin position="700"/>
        <end position="742"/>
    </location>
</feature>
<comment type="caution">
    <text evidence="13">Lacks conserved residue(s) required for the propagation of feature annotation.</text>
</comment>
<dbReference type="InterPro" id="IPR008952">
    <property type="entry name" value="Tetraspanin_EC2_sf"/>
</dbReference>
<dbReference type="Pfam" id="PF14670">
    <property type="entry name" value="FXa_inhibition"/>
    <property type="match status" value="2"/>
</dbReference>
<feature type="transmembrane region" description="Helical" evidence="16">
    <location>
        <begin position="25"/>
        <end position="51"/>
    </location>
</feature>
<feature type="disulfide bond" evidence="13">
    <location>
        <begin position="1491"/>
        <end position="1506"/>
    </location>
</feature>
<dbReference type="Pfam" id="PF00335">
    <property type="entry name" value="Tetraspanin"/>
    <property type="match status" value="1"/>
</dbReference>
<dbReference type="Pfam" id="PF00057">
    <property type="entry name" value="Ldl_recept_a"/>
    <property type="match status" value="1"/>
</dbReference>
<keyword evidence="7" id="KW-0677">Repeat</keyword>
<dbReference type="SMART" id="SM00181">
    <property type="entry name" value="EGF"/>
    <property type="match status" value="3"/>
</dbReference>
<keyword evidence="10 13" id="KW-1015">Disulfide bond</keyword>
<feature type="transmembrane region" description="Helical" evidence="16">
    <location>
        <begin position="72"/>
        <end position="94"/>
    </location>
</feature>
<dbReference type="InterPro" id="IPR000033">
    <property type="entry name" value="LDLR_classB_rpt"/>
</dbReference>
<dbReference type="Gene3D" id="1.10.1450.10">
    <property type="entry name" value="Tetraspanin"/>
    <property type="match status" value="1"/>
</dbReference>
<evidence type="ECO:0000256" key="15">
    <source>
        <dbReference type="SAM" id="MobiDB-lite"/>
    </source>
</evidence>
<dbReference type="FunFam" id="4.10.400.10:FF:000034">
    <property type="entry name" value="Low-density lipoprotein receptor-related protein 2"/>
    <property type="match status" value="1"/>
</dbReference>
<dbReference type="InterPro" id="IPR050778">
    <property type="entry name" value="Cueball_EGF_LRP_Nidogen"/>
</dbReference>
<feature type="repeat" description="LDL-receptor class B" evidence="14">
    <location>
        <begin position="1336"/>
        <end position="1378"/>
    </location>
</feature>
<dbReference type="EMBL" id="JH818465">
    <property type="protein sequence ID" value="EKC20639.1"/>
    <property type="molecule type" value="Genomic_DNA"/>
</dbReference>
<accession>K1PP80</accession>
<dbReference type="SUPFAM" id="SSF57196">
    <property type="entry name" value="EGF/Laminin"/>
    <property type="match status" value="2"/>
</dbReference>
<feature type="domain" description="EGF-like" evidence="17">
    <location>
        <begin position="1427"/>
        <end position="1465"/>
    </location>
</feature>
<dbReference type="Gene3D" id="4.10.400.10">
    <property type="entry name" value="Low-density Lipoprotein Receptor"/>
    <property type="match status" value="2"/>
</dbReference>
<keyword evidence="18" id="KW-0449">Lipoprotein</keyword>
<evidence type="ECO:0000256" key="13">
    <source>
        <dbReference type="PROSITE-ProRule" id="PRU00124"/>
    </source>
</evidence>
<evidence type="ECO:0000256" key="12">
    <source>
        <dbReference type="ARBA" id="ARBA00023180"/>
    </source>
</evidence>
<proteinExistence type="predicted"/>
<feature type="region of interest" description="Disordered" evidence="15">
    <location>
        <begin position="1757"/>
        <end position="1794"/>
    </location>
</feature>
<dbReference type="SMART" id="SM00135">
    <property type="entry name" value="LY"/>
    <property type="match status" value="19"/>
</dbReference>
<evidence type="ECO:0000256" key="7">
    <source>
        <dbReference type="ARBA" id="ARBA00022737"/>
    </source>
</evidence>
<dbReference type="FunFam" id="2.120.10.30:FF:000241">
    <property type="entry name" value="Low-density lipoprotein receptor-related protein 6"/>
    <property type="match status" value="3"/>
</dbReference>
<gene>
    <name evidence="18" type="ORF">CGI_10005674</name>
</gene>
<dbReference type="InterPro" id="IPR000742">
    <property type="entry name" value="EGF"/>
</dbReference>